<dbReference type="GO" id="GO:0009228">
    <property type="term" value="P:thiamine biosynthetic process"/>
    <property type="evidence" value="ECO:0007669"/>
    <property type="project" value="InterPro"/>
</dbReference>
<dbReference type="InterPro" id="IPR016188">
    <property type="entry name" value="PurM-like_N"/>
</dbReference>
<evidence type="ECO:0000259" key="2">
    <source>
        <dbReference type="Pfam" id="PF02769"/>
    </source>
</evidence>
<dbReference type="NCBIfam" id="TIGR04049">
    <property type="entry name" value="AIR_rel_sll0787"/>
    <property type="match status" value="1"/>
</dbReference>
<feature type="domain" description="PurM-like N-terminal" evidence="1">
    <location>
        <begin position="44"/>
        <end position="149"/>
    </location>
</feature>
<keyword evidence="3" id="KW-0808">Transferase</keyword>
<dbReference type="InterPro" id="IPR036676">
    <property type="entry name" value="PurM-like_C_sf"/>
</dbReference>
<dbReference type="SUPFAM" id="SSF55326">
    <property type="entry name" value="PurM N-terminal domain-like"/>
    <property type="match status" value="1"/>
</dbReference>
<evidence type="ECO:0000259" key="1">
    <source>
        <dbReference type="Pfam" id="PF00586"/>
    </source>
</evidence>
<dbReference type="InterPro" id="IPR024030">
    <property type="entry name" value="AIR_synthase-rel_sll0787"/>
</dbReference>
<dbReference type="CDD" id="cd02192">
    <property type="entry name" value="PurM-like3"/>
    <property type="match status" value="1"/>
</dbReference>
<name>B0C0Y5_ACAM1</name>
<evidence type="ECO:0000313" key="3">
    <source>
        <dbReference type="EMBL" id="ABW27244.1"/>
    </source>
</evidence>
<dbReference type="Gene3D" id="3.90.650.10">
    <property type="entry name" value="PurM-like C-terminal domain"/>
    <property type="match status" value="1"/>
</dbReference>
<dbReference type="EMBL" id="CP000828">
    <property type="protein sequence ID" value="ABW27244.1"/>
    <property type="molecule type" value="Genomic_DNA"/>
</dbReference>
<reference evidence="3 4" key="1">
    <citation type="journal article" date="2008" name="Proc. Natl. Acad. Sci. U.S.A.">
        <title>Niche adaptation and genome expansion in the chlorophyll d-producing cyanobacterium Acaryochloris marina.</title>
        <authorList>
            <person name="Swingley W.D."/>
            <person name="Chen M."/>
            <person name="Cheung P.C."/>
            <person name="Conrad A.L."/>
            <person name="Dejesa L.C."/>
            <person name="Hao J."/>
            <person name="Honchak B.M."/>
            <person name="Karbach L.E."/>
            <person name="Kurdoglu A."/>
            <person name="Lahiri S."/>
            <person name="Mastrian S.D."/>
            <person name="Miyashita H."/>
            <person name="Page L."/>
            <person name="Ramakrishna P."/>
            <person name="Satoh S."/>
            <person name="Sattley W.M."/>
            <person name="Shimada Y."/>
            <person name="Taylor H.L."/>
            <person name="Tomo T."/>
            <person name="Tsuchiya T."/>
            <person name="Wang Z.T."/>
            <person name="Raymond J."/>
            <person name="Mimuro M."/>
            <person name="Blankenship R.E."/>
            <person name="Touchman J.W."/>
        </authorList>
    </citation>
    <scope>NUCLEOTIDE SEQUENCE [LARGE SCALE GENOMIC DNA]</scope>
    <source>
        <strain evidence="4">MBIC 11017</strain>
    </source>
</reference>
<dbReference type="HOGENOM" id="CLU_073250_0_0_3"/>
<dbReference type="AlphaFoldDB" id="B0C0Y5"/>
<dbReference type="InterPro" id="IPR006283">
    <property type="entry name" value="ThiL-like"/>
</dbReference>
<accession>B0C0Y5</accession>
<dbReference type="InterPro" id="IPR011413">
    <property type="entry name" value="UCP036540_AIR"/>
</dbReference>
<dbReference type="RefSeq" id="WP_012162720.1">
    <property type="nucleotide sequence ID" value="NC_009925.1"/>
</dbReference>
<dbReference type="InterPro" id="IPR036921">
    <property type="entry name" value="PurM-like_N_sf"/>
</dbReference>
<dbReference type="Proteomes" id="UP000000268">
    <property type="component" value="Chromosome"/>
</dbReference>
<dbReference type="InterPro" id="IPR010918">
    <property type="entry name" value="PurM-like_C_dom"/>
</dbReference>
<organism evidence="3 4">
    <name type="scientific">Acaryochloris marina (strain MBIC 11017)</name>
    <dbReference type="NCBI Taxonomy" id="329726"/>
    <lineage>
        <taxon>Bacteria</taxon>
        <taxon>Bacillati</taxon>
        <taxon>Cyanobacteriota</taxon>
        <taxon>Cyanophyceae</taxon>
        <taxon>Acaryochloridales</taxon>
        <taxon>Acaryochloridaceae</taxon>
        <taxon>Acaryochloris</taxon>
    </lineage>
</organism>
<dbReference type="Pfam" id="PF02769">
    <property type="entry name" value="AIRS_C"/>
    <property type="match status" value="1"/>
</dbReference>
<dbReference type="eggNOG" id="COG2144">
    <property type="taxonomic scope" value="Bacteria"/>
</dbReference>
<evidence type="ECO:0000313" key="4">
    <source>
        <dbReference type="Proteomes" id="UP000000268"/>
    </source>
</evidence>
<feature type="domain" description="PurM-like C-terminal" evidence="2">
    <location>
        <begin position="180"/>
        <end position="299"/>
    </location>
</feature>
<dbReference type="SUPFAM" id="SSF56042">
    <property type="entry name" value="PurM C-terminal domain-like"/>
    <property type="match status" value="1"/>
</dbReference>
<protein>
    <submittedName>
        <fullName evidence="3">Thiamine-monophosphate kinase, putative</fullName>
    </submittedName>
</protein>
<dbReference type="STRING" id="329726.AM1_2232"/>
<gene>
    <name evidence="3" type="primary">thiL</name>
    <name evidence="3" type="ordered locus">AM1_2232</name>
</gene>
<dbReference type="OrthoDB" id="9802811at2"/>
<dbReference type="Pfam" id="PF00586">
    <property type="entry name" value="AIRS"/>
    <property type="match status" value="1"/>
</dbReference>
<dbReference type="PIRSF" id="PIRSF036540">
    <property type="entry name" value="UCP036540_AIR"/>
    <property type="match status" value="1"/>
</dbReference>
<dbReference type="KEGG" id="amr:AM1_2232"/>
<keyword evidence="3" id="KW-0418">Kinase</keyword>
<dbReference type="PANTHER" id="PTHR30270">
    <property type="entry name" value="THIAMINE-MONOPHOSPHATE KINASE"/>
    <property type="match status" value="1"/>
</dbReference>
<sequence length="333" mass="35947">MLSELATELRQTLGLLHKRDIQPVARHLGAWVPDNTTQKPIWLGDDCAAIPDGEGYLLLAAEGMWSVLVETEPWFAGWCGVLVNVSDIYAMGGKPIAVVDALWSQSTDQAEQLWQGMQAASKAFNVPIVGGHTHCHSPYKALSVAILGRAQQLITSFNAQPGDTLLLVTDLKGQPHPKYPFWDAATMAEPQTLQAHLNLLPALAESGLCDAGKDISMGGLVGTLLMLLETSGCGAELDLEAIPCPSDLDFKQWLVSFPSYGFLLSVRPDCVEPIQQLFAPHDLVCTAIGQITPGHTLTLKSSAESTSFWDLSQESLTGFSPSHADRKHNPSNL</sequence>
<dbReference type="Gene3D" id="3.30.1330.10">
    <property type="entry name" value="PurM-like, N-terminal domain"/>
    <property type="match status" value="1"/>
</dbReference>
<dbReference type="GO" id="GO:0009030">
    <property type="term" value="F:thiamine-phosphate kinase activity"/>
    <property type="evidence" value="ECO:0007669"/>
    <property type="project" value="InterPro"/>
</dbReference>
<dbReference type="PANTHER" id="PTHR30270:SF0">
    <property type="entry name" value="THIAMINE-MONOPHOSPHATE KINASE"/>
    <property type="match status" value="1"/>
</dbReference>
<keyword evidence="4" id="KW-1185">Reference proteome</keyword>
<proteinExistence type="predicted"/>